<keyword evidence="12" id="KW-1071">Ligand-gated ion channel</keyword>
<keyword evidence="17" id="KW-1015">Disulfide bond</keyword>
<keyword evidence="24" id="KW-1185">Reference proteome</keyword>
<feature type="domain" description="Ionotropic glutamate receptor L-glutamate and glycine-binding" evidence="21">
    <location>
        <begin position="439"/>
        <end position="505"/>
    </location>
</feature>
<feature type="binding site" evidence="15">
    <location>
        <position position="688"/>
    </location>
    <ligand>
        <name>L-glutamate</name>
        <dbReference type="ChEBI" id="CHEBI:29985"/>
    </ligand>
</feature>
<keyword evidence="13" id="KW-0407">Ion channel</keyword>
<dbReference type="Proteomes" id="UP000790347">
    <property type="component" value="Unassembled WGS sequence"/>
</dbReference>
<feature type="transmembrane region" description="Helical" evidence="19">
    <location>
        <begin position="636"/>
        <end position="659"/>
    </location>
</feature>
<evidence type="ECO:0000313" key="23">
    <source>
        <dbReference type="EMBL" id="KAH9520953.1"/>
    </source>
</evidence>
<feature type="binding site" evidence="15">
    <location>
        <position position="737"/>
    </location>
    <ligand>
        <name>L-glutamate</name>
        <dbReference type="ChEBI" id="CHEBI:29985"/>
    </ligand>
</feature>
<keyword evidence="11" id="KW-0628">Postsynaptic cell membrane</keyword>
<evidence type="ECO:0000259" key="20">
    <source>
        <dbReference type="SMART" id="SM00079"/>
    </source>
</evidence>
<dbReference type="InterPro" id="IPR019594">
    <property type="entry name" value="Glu/Gly-bd"/>
</dbReference>
<dbReference type="SUPFAM" id="SSF53850">
    <property type="entry name" value="Periplasmic binding protein-like II"/>
    <property type="match status" value="1"/>
</dbReference>
<keyword evidence="4 19" id="KW-0812">Transmembrane</keyword>
<dbReference type="InterPro" id="IPR015683">
    <property type="entry name" value="Ionotropic_Glu_rcpt"/>
</dbReference>
<keyword evidence="7" id="KW-0406">Ion transport</keyword>
<dbReference type="PRINTS" id="PR00177">
    <property type="entry name" value="NMDARECEPTOR"/>
</dbReference>
<gene>
    <name evidence="23" type="ORF">DERF_004628</name>
    <name evidence="22" type="ORF">HUG17_0672</name>
</gene>
<evidence type="ECO:0000256" key="4">
    <source>
        <dbReference type="ARBA" id="ARBA00022692"/>
    </source>
</evidence>
<evidence type="ECO:0000256" key="18">
    <source>
        <dbReference type="SAM" id="MobiDB-lite"/>
    </source>
</evidence>
<keyword evidence="2" id="KW-0813">Transport</keyword>
<keyword evidence="9 22" id="KW-0675">Receptor</keyword>
<name>A0A922I7R3_DERFA</name>
<dbReference type="FunFam" id="3.40.190.10:FF:000061">
    <property type="entry name" value="Glutamate receptor, ionotropic kainate"/>
    <property type="match status" value="1"/>
</dbReference>
<dbReference type="EMBL" id="ASGP02000002">
    <property type="protein sequence ID" value="KAH9520953.1"/>
    <property type="molecule type" value="Genomic_DNA"/>
</dbReference>
<feature type="binding site" evidence="15">
    <location>
        <position position="521"/>
    </location>
    <ligand>
        <name>L-glutamate</name>
        <dbReference type="ChEBI" id="CHEBI:29985"/>
    </ligand>
</feature>
<evidence type="ECO:0000256" key="5">
    <source>
        <dbReference type="ARBA" id="ARBA00022989"/>
    </source>
</evidence>
<feature type="site" description="Interaction with the cone snail toxin Con-ikot-ikot" evidence="16">
    <location>
        <position position="783"/>
    </location>
</feature>
<evidence type="ECO:0000256" key="9">
    <source>
        <dbReference type="ARBA" id="ARBA00023170"/>
    </source>
</evidence>
<accession>A0A922I7R3</accession>
<evidence type="ECO:0000256" key="17">
    <source>
        <dbReference type="PIRSR" id="PIRSR601508-3"/>
    </source>
</evidence>
<dbReference type="PANTHER" id="PTHR18966">
    <property type="entry name" value="IONOTROPIC GLUTAMATE RECEPTOR"/>
    <property type="match status" value="1"/>
</dbReference>
<dbReference type="InterPro" id="IPR001828">
    <property type="entry name" value="ANF_lig-bd_rcpt"/>
</dbReference>
<evidence type="ECO:0000256" key="12">
    <source>
        <dbReference type="ARBA" id="ARBA00023286"/>
    </source>
</evidence>
<feature type="transmembrane region" description="Helical" evidence="19">
    <location>
        <begin position="822"/>
        <end position="846"/>
    </location>
</feature>
<evidence type="ECO:0000256" key="6">
    <source>
        <dbReference type="ARBA" id="ARBA00023018"/>
    </source>
</evidence>
<feature type="transmembrane region" description="Helical" evidence="19">
    <location>
        <begin position="559"/>
        <end position="579"/>
    </location>
</feature>
<comment type="similarity">
    <text evidence="1">Belongs to the glutamate-gated ion channel (TC 1.A.10.1) family.</text>
</comment>
<dbReference type="SMART" id="SM00079">
    <property type="entry name" value="PBPe"/>
    <property type="match status" value="1"/>
</dbReference>
<feature type="domain" description="Ionotropic glutamate receptor C-terminal" evidence="20">
    <location>
        <begin position="429"/>
        <end position="800"/>
    </location>
</feature>
<dbReference type="Gene3D" id="3.40.190.10">
    <property type="entry name" value="Periplasmic binding protein-like II"/>
    <property type="match status" value="3"/>
</dbReference>
<feature type="disulfide bond" evidence="17">
    <location>
        <begin position="89"/>
        <end position="348"/>
    </location>
</feature>
<evidence type="ECO:0000259" key="21">
    <source>
        <dbReference type="SMART" id="SM00918"/>
    </source>
</evidence>
<evidence type="ECO:0000256" key="3">
    <source>
        <dbReference type="ARBA" id="ARBA00022475"/>
    </source>
</evidence>
<feature type="transmembrane region" description="Helical" evidence="19">
    <location>
        <begin position="12"/>
        <end position="30"/>
    </location>
</feature>
<dbReference type="GO" id="GO:0015276">
    <property type="term" value="F:ligand-gated monoatomic ion channel activity"/>
    <property type="evidence" value="ECO:0007669"/>
    <property type="project" value="InterPro"/>
</dbReference>
<organism evidence="23 24">
    <name type="scientific">Dermatophagoides farinae</name>
    <name type="common">American house dust mite</name>
    <dbReference type="NCBI Taxonomy" id="6954"/>
    <lineage>
        <taxon>Eukaryota</taxon>
        <taxon>Metazoa</taxon>
        <taxon>Ecdysozoa</taxon>
        <taxon>Arthropoda</taxon>
        <taxon>Chelicerata</taxon>
        <taxon>Arachnida</taxon>
        <taxon>Acari</taxon>
        <taxon>Acariformes</taxon>
        <taxon>Sarcoptiformes</taxon>
        <taxon>Astigmata</taxon>
        <taxon>Psoroptidia</taxon>
        <taxon>Analgoidea</taxon>
        <taxon>Pyroglyphidae</taxon>
        <taxon>Dermatophagoidinae</taxon>
        <taxon>Dermatophagoides</taxon>
    </lineage>
</organism>
<evidence type="ECO:0000313" key="24">
    <source>
        <dbReference type="Proteomes" id="UP000790347"/>
    </source>
</evidence>
<evidence type="ECO:0000256" key="10">
    <source>
        <dbReference type="ARBA" id="ARBA00023180"/>
    </source>
</evidence>
<feature type="disulfide bond" evidence="17">
    <location>
        <begin position="749"/>
        <end position="806"/>
    </location>
</feature>
<dbReference type="InterPro" id="IPR028082">
    <property type="entry name" value="Peripla_BP_I"/>
</dbReference>
<evidence type="ECO:0000256" key="19">
    <source>
        <dbReference type="SAM" id="Phobius"/>
    </source>
</evidence>
<evidence type="ECO:0000256" key="7">
    <source>
        <dbReference type="ARBA" id="ARBA00023065"/>
    </source>
</evidence>
<dbReference type="FunFam" id="1.10.287.70:FF:000010">
    <property type="entry name" value="Putative glutamate receptor ionotropic kainate 1"/>
    <property type="match status" value="1"/>
</dbReference>
<dbReference type="SUPFAM" id="SSF53822">
    <property type="entry name" value="Periplasmic binding protein-like I"/>
    <property type="match status" value="1"/>
</dbReference>
<sequence>MTNYRQHNHRYPMIIWIILSIIFIENVYSLPHVIPVGAIFSSNELEEQQAFHMAIERFSTNLGHNNSSFEPIIKIVDVENAFLVYRDVCQLLQRSPVAIFGPFNAYGAQQLQSICENYEIPHIEARMLVDFGSRTDLSINMYPHHSILSKVFGDLIETLDWHMFVIVYEDSESIIHFSQYLKQAHDKNWEVRIFQLQPDQPYREILWQVKQTEFLHIVLDVKTEHIIEVMKQAQQVGILSEKHKYLITSLDLHTLDLEDFRHSRTNITSLRIVQEQHPNMENWNKYVTMTTTTTTTAKNNLGFVGGKDLIDPNARHVKSISAMIFDGMEILTTALLELNEFDTISIDCQSNHDAWQYGTTLINYIRQVATEGITGWVGFDESGFRANLTFDIVTMTENDFEQIGFWKNGVVHKTERWYYHLPSQAKMPLIRVTTVLNDPFVMNAKSSKELHGNDRYEGFVVDMMKEIGKFLNVRFEINLVKDGAYGALINTTTNEWNGMIGEVIRSEADIAVADLTINSNRELAVDFTYPFMSTGISIIYKKPTTKETSLWSFLSPFSMVVWICLLAAIVSISLIFFYVGRFTPYEWCDPHPCKHHEPVLENQCNMRNSFWCIIGSLMQQGSDVAPKAMSTRIISAIWYFFTLIIVSSYTANLAAFLTVEKVPFPFENVEQLAQQTKIKYGCLKNGATHKFFANSKIPLYRKMAEFMEQHPEVLMPSNAMGRERVEKQNGKYAFFMESATIEYITERYCNLTQVGGLLDSKGYGVATRKGAKIRASLSEVILKLQETGVLQQLKDRWWKQKGGGQCVAAPSTPLNELGLKNLGGVFVVLVVGSLAALIFGICEFVIKTRISTNDSTTFPKDLCEEFKFVLSCQKSTKSLKRRSMKSLSQTPAATIGSGSGGGVGITSSGSINGPNHHHQQQQQHPQLLMMSNNIYDNAADIY</sequence>
<comment type="caution">
    <text evidence="23">The sequence shown here is derived from an EMBL/GenBank/DDBJ whole genome shotgun (WGS) entry which is preliminary data.</text>
</comment>
<keyword evidence="5 19" id="KW-1133">Transmembrane helix</keyword>
<keyword evidence="8 19" id="KW-0472">Membrane</keyword>
<evidence type="ECO:0000256" key="1">
    <source>
        <dbReference type="ARBA" id="ARBA00008685"/>
    </source>
</evidence>
<dbReference type="EMBL" id="SDOV01000001">
    <property type="protein sequence ID" value="KAH7645134.1"/>
    <property type="molecule type" value="Genomic_DNA"/>
</dbReference>
<dbReference type="SMART" id="SM00918">
    <property type="entry name" value="Lig_chan-Glu_bd"/>
    <property type="match status" value="1"/>
</dbReference>
<evidence type="ECO:0000256" key="2">
    <source>
        <dbReference type="ARBA" id="ARBA00022448"/>
    </source>
</evidence>
<comment type="subcellular location">
    <subcellularLocation>
        <location evidence="14">Postsynaptic cell membrane</location>
        <topology evidence="14">Multi-pass membrane protein</topology>
    </subcellularLocation>
</comment>
<reference evidence="22" key="2">
    <citation type="submission" date="2020-06" db="EMBL/GenBank/DDBJ databases">
        <authorList>
            <person name="Ji K."/>
            <person name="Li J."/>
        </authorList>
    </citation>
    <scope>NUCLEOTIDE SEQUENCE</scope>
    <source>
        <strain evidence="22">JKM2019</strain>
        <tissue evidence="22">Whole body</tissue>
    </source>
</reference>
<keyword evidence="3" id="KW-1003">Cell membrane</keyword>
<dbReference type="Proteomes" id="UP000828236">
    <property type="component" value="Unassembled WGS sequence"/>
</dbReference>
<reference evidence="23" key="1">
    <citation type="submission" date="2013-05" db="EMBL/GenBank/DDBJ databases">
        <authorList>
            <person name="Yim A.K.Y."/>
            <person name="Chan T.F."/>
            <person name="Ji K.M."/>
            <person name="Liu X.Y."/>
            <person name="Zhou J.W."/>
            <person name="Li R.Q."/>
            <person name="Yang K.Y."/>
            <person name="Li J."/>
            <person name="Li M."/>
            <person name="Law P.T.W."/>
            <person name="Wu Y.L."/>
            <person name="Cai Z.L."/>
            <person name="Qin H."/>
            <person name="Bao Y."/>
            <person name="Leung R.K.K."/>
            <person name="Ng P.K.S."/>
            <person name="Zou J."/>
            <person name="Zhong X.J."/>
            <person name="Ran P.X."/>
            <person name="Zhong N.S."/>
            <person name="Liu Z.G."/>
            <person name="Tsui S.K.W."/>
        </authorList>
    </citation>
    <scope>NUCLEOTIDE SEQUENCE</scope>
    <source>
        <strain evidence="23">Derf</strain>
        <tissue evidence="23">Whole organism</tissue>
    </source>
</reference>
<evidence type="ECO:0000256" key="14">
    <source>
        <dbReference type="ARBA" id="ARBA00034104"/>
    </source>
</evidence>
<feature type="region of interest" description="Disordered" evidence="18">
    <location>
        <begin position="881"/>
        <end position="927"/>
    </location>
</feature>
<reference evidence="23" key="4">
    <citation type="journal article" date="2022" name="Res Sq">
        <title>Comparative Genomics Reveals Insights into the Divergent Evolution of Astigmatic Mites and Household Pest Adaptations.</title>
        <authorList>
            <person name="Xiong Q."/>
            <person name="Wan A.T.-Y."/>
            <person name="Liu X.-Y."/>
            <person name="Fung C.S.-H."/>
            <person name="Xiao X."/>
            <person name="Malainual N."/>
            <person name="Hou J."/>
            <person name="Wang L."/>
            <person name="Wang M."/>
            <person name="Yang K."/>
            <person name="Cui Y."/>
            <person name="Leung E."/>
            <person name="Nong W."/>
            <person name="Shin S.-K."/>
            <person name="Au S."/>
            <person name="Jeong K.Y."/>
            <person name="Chew F.T."/>
            <person name="Hui J."/>
            <person name="Leung T.F."/>
            <person name="Tungtrongchitr A."/>
            <person name="Zhong N."/>
            <person name="Liu Z."/>
            <person name="Tsui S."/>
        </authorList>
    </citation>
    <scope>NUCLEOTIDE SEQUENCE</scope>
    <source>
        <strain evidence="23">Derf</strain>
        <tissue evidence="23">Whole organism</tissue>
    </source>
</reference>
<protein>
    <submittedName>
        <fullName evidence="22">Glutamate receptor</fullName>
    </submittedName>
</protein>
<evidence type="ECO:0000313" key="22">
    <source>
        <dbReference type="EMBL" id="KAH7645134.1"/>
    </source>
</evidence>
<dbReference type="InterPro" id="IPR001320">
    <property type="entry name" value="Iontro_rcpt_C"/>
</dbReference>
<evidence type="ECO:0000256" key="16">
    <source>
        <dbReference type="PIRSR" id="PIRSR601508-2"/>
    </source>
</evidence>
<reference evidence="22" key="3">
    <citation type="journal article" date="2021" name="World Allergy Organ. J.">
        <title>Chromosome-level assembly of Dermatophagoides farinae genome and transcriptome reveals two novel allergens Der f 37 and Der f 39.</title>
        <authorList>
            <person name="Chen J."/>
            <person name="Cai Z."/>
            <person name="Fan D."/>
            <person name="Hu J."/>
            <person name="Hou Y."/>
            <person name="He Y."/>
            <person name="Zhang Z."/>
            <person name="Zhao Z."/>
            <person name="Gao P."/>
            <person name="Hu W."/>
            <person name="Sun J."/>
            <person name="Li J."/>
            <person name="Ji K."/>
        </authorList>
    </citation>
    <scope>NUCLEOTIDE SEQUENCE</scope>
    <source>
        <strain evidence="22">JKM2019</strain>
    </source>
</reference>
<evidence type="ECO:0000256" key="8">
    <source>
        <dbReference type="ARBA" id="ARBA00023136"/>
    </source>
</evidence>
<evidence type="ECO:0000256" key="13">
    <source>
        <dbReference type="ARBA" id="ARBA00023303"/>
    </source>
</evidence>
<dbReference type="Pfam" id="PF01094">
    <property type="entry name" value="ANF_receptor"/>
    <property type="match status" value="1"/>
</dbReference>
<dbReference type="FunFam" id="3.40.190.10:FF:000178">
    <property type="entry name" value="Glutamate receptor subunit"/>
    <property type="match status" value="1"/>
</dbReference>
<dbReference type="Gene3D" id="3.40.50.2300">
    <property type="match status" value="2"/>
</dbReference>
<dbReference type="Pfam" id="PF00060">
    <property type="entry name" value="Lig_chan"/>
    <property type="match status" value="1"/>
</dbReference>
<proteinExistence type="inferred from homology"/>
<dbReference type="Pfam" id="PF10613">
    <property type="entry name" value="Lig_chan-Glu_bd"/>
    <property type="match status" value="1"/>
</dbReference>
<evidence type="ECO:0000256" key="15">
    <source>
        <dbReference type="PIRSR" id="PIRSR601508-1"/>
    </source>
</evidence>
<evidence type="ECO:0000256" key="11">
    <source>
        <dbReference type="ARBA" id="ARBA00023257"/>
    </source>
</evidence>
<keyword evidence="6" id="KW-0770">Synapse</keyword>
<dbReference type="GO" id="GO:0045211">
    <property type="term" value="C:postsynaptic membrane"/>
    <property type="evidence" value="ECO:0007669"/>
    <property type="project" value="UniProtKB-SubCell"/>
</dbReference>
<keyword evidence="10" id="KW-0325">Glycoprotein</keyword>
<dbReference type="GO" id="GO:0038023">
    <property type="term" value="F:signaling receptor activity"/>
    <property type="evidence" value="ECO:0007669"/>
    <property type="project" value="InterPro"/>
</dbReference>
<feature type="binding site" evidence="15">
    <location>
        <position position="516"/>
    </location>
    <ligand>
        <name>L-glutamate</name>
        <dbReference type="ChEBI" id="CHEBI:29985"/>
    </ligand>
</feature>
<dbReference type="Gene3D" id="1.10.287.70">
    <property type="match status" value="1"/>
</dbReference>
<dbReference type="InterPro" id="IPR001508">
    <property type="entry name" value="Iono_Glu_rcpt_met"/>
</dbReference>
<dbReference type="AlphaFoldDB" id="A0A922I7R3"/>